<dbReference type="Gene3D" id="2.120.10.80">
    <property type="entry name" value="Kelch-type beta propeller"/>
    <property type="match status" value="2"/>
</dbReference>
<protein>
    <submittedName>
        <fullName evidence="3">Kelch domain-containing protein 2</fullName>
    </submittedName>
</protein>
<evidence type="ECO:0000256" key="1">
    <source>
        <dbReference type="ARBA" id="ARBA00022441"/>
    </source>
</evidence>
<keyword evidence="2" id="KW-0677">Repeat</keyword>
<dbReference type="InterPro" id="IPR015915">
    <property type="entry name" value="Kelch-typ_b-propeller"/>
</dbReference>
<reference evidence="3" key="1">
    <citation type="journal article" date="2012" name="Nat. Genet.">
        <title>Whole-genome sequence of Schistosoma haematobium.</title>
        <authorList>
            <person name="Young N.D."/>
            <person name="Jex A.R."/>
            <person name="Li B."/>
            <person name="Liu S."/>
            <person name="Yang L."/>
            <person name="Xiong Z."/>
            <person name="Li Y."/>
            <person name="Cantacessi C."/>
            <person name="Hall R.S."/>
            <person name="Xu X."/>
            <person name="Chen F."/>
            <person name="Wu X."/>
            <person name="Zerlotini A."/>
            <person name="Oliveira G."/>
            <person name="Hofmann A."/>
            <person name="Zhang G."/>
            <person name="Fang X."/>
            <person name="Kang Y."/>
            <person name="Campbell B.E."/>
            <person name="Loukas A."/>
            <person name="Ranganathan S."/>
            <person name="Rollinson D."/>
            <person name="Rinaldi G."/>
            <person name="Brindley P.J."/>
            <person name="Yang H."/>
            <person name="Wang J."/>
            <person name="Wang J."/>
            <person name="Gasser R.B."/>
        </authorList>
    </citation>
    <scope>NUCLEOTIDE SEQUENCE [LARGE SCALE GENOMIC DNA]</scope>
</reference>
<gene>
    <name evidence="3" type="ORF">MS3_04205</name>
</gene>
<organism evidence="3">
    <name type="scientific">Schistosoma haematobium</name>
    <name type="common">Blood fluke</name>
    <dbReference type="NCBI Taxonomy" id="6185"/>
    <lineage>
        <taxon>Eukaryota</taxon>
        <taxon>Metazoa</taxon>
        <taxon>Spiralia</taxon>
        <taxon>Lophotrochozoa</taxon>
        <taxon>Platyhelminthes</taxon>
        <taxon>Trematoda</taxon>
        <taxon>Digenea</taxon>
        <taxon>Strigeidida</taxon>
        <taxon>Schistosomatoidea</taxon>
        <taxon>Schistosomatidae</taxon>
        <taxon>Schistosoma</taxon>
    </lineage>
</organism>
<dbReference type="Pfam" id="PF24681">
    <property type="entry name" value="Kelch_KLHDC2_KLHL20_DRC7"/>
    <property type="match status" value="1"/>
</dbReference>
<dbReference type="PANTHER" id="PTHR46228">
    <property type="entry name" value="KELCH DOMAIN-CONTAINING PROTEIN"/>
    <property type="match status" value="1"/>
</dbReference>
<dbReference type="AlphaFoldDB" id="A0A094ZP77"/>
<keyword evidence="1" id="KW-0880">Kelch repeat</keyword>
<dbReference type="PANTHER" id="PTHR46228:SF2">
    <property type="entry name" value="KELCH REPEAT PROTEIN (AFU_ORTHOLOGUE AFUA_4G14350)"/>
    <property type="match status" value="1"/>
</dbReference>
<evidence type="ECO:0000256" key="2">
    <source>
        <dbReference type="ARBA" id="ARBA00022737"/>
    </source>
</evidence>
<dbReference type="EMBL" id="KL250729">
    <property type="protein sequence ID" value="KGB35932.1"/>
    <property type="molecule type" value="Genomic_DNA"/>
</dbReference>
<dbReference type="SUPFAM" id="SSF117281">
    <property type="entry name" value="Kelch motif"/>
    <property type="match status" value="1"/>
</dbReference>
<evidence type="ECO:0000313" key="3">
    <source>
        <dbReference type="EMBL" id="KGB35932.1"/>
    </source>
</evidence>
<accession>A0A094ZP77</accession>
<sequence>MNSHSYSRHWNGVGDPVHPLSRTGHSAVSHGRYIYVLNGYGPSDDKMILFERIGLTRYDIITNCIECLPIHWDIKSLQDHMFNELILLTSGNSAVLCPELLNRNNEKQSACIYTFGGFSLLACLPQDITGHQSINLTMLKSLQRRFNYDYSSNIQLRKNTNKHCNNLLPSPRDKFCMEYYNGKLYLFGGYGPQFKPLSLWPNQFYQWPYLYDPNDNQSWIICDNNGGWNNQLIIYDIHQNQWNLIHQLNVIGKFPTPRAAHCSIILPNHGWFIIFGGRGPYTNNHNHINTSQHLSDYRMGRLNDMYCFNINLMEWTKILTPLDIPNIISNHYIKQPTISCIWPCGRSWMNMIAINESLSIQNDSSSSSSCCCCSSSSKYKPMNEMNIQLFLHGGYSNDEKSLNDAYLINIHLCKQYKQLKAEIIHSTKEVNIISNNNNNNDNNDNASYLMDLNKQQNYYIESLNPMNNDTDSNKPTLINGYICSQQQSMDDKKYINLNVNSFGEILFNEQLYIDLIQLYYSIDSNLMTELFEANNHTTYNNNSSSNMLDNLNLFLHDFNYHLYMYQNSSFTVHNHYNYQPDKCINPKETLYRIALLHTIFVQYLNENYCLYTINKQKDKDSKMNSTTTTVTRTNQLIEDLNNICDNYQSDLEFTQNSIFSTLISMFLKFMLPWQIIQMMLQEKNSWLTNEYRLELIHKLIPQCNMYKKQHLKNSSSLSIYQLDVNNPFILNKLLLLMTPNQIHNPINYSTYSDDRLLSYIQQTIMSIIKCYHSQSPFYIDIRNTPMNEKFFSSSSSSSFIMMKIFNKPIHRHWHTVTLGLDRRVYVIGGAGQKALDIPLECYNLNGPIQLTIQCSIKITKLILSKFLYTIEYGLLTMNKNHNDNNHSMNNDDDNNSTTIFPYSCHLNKNKLKMDYLKNLDENLKNLLNYHVKYLLEEWLL</sequence>
<name>A0A094ZP77_SCHHA</name>
<proteinExistence type="predicted"/>